<keyword evidence="1" id="KW-0472">Membrane</keyword>
<dbReference type="EMBL" id="HBUE01150538">
    <property type="protein sequence ID" value="CAG6504898.1"/>
    <property type="molecule type" value="Transcribed_RNA"/>
</dbReference>
<dbReference type="AlphaFoldDB" id="A0A8D8IKU0"/>
<keyword evidence="1" id="KW-0812">Transmembrane</keyword>
<evidence type="ECO:0000313" key="2">
    <source>
        <dbReference type="EMBL" id="CAG6556184.1"/>
    </source>
</evidence>
<reference evidence="2" key="1">
    <citation type="submission" date="2021-05" db="EMBL/GenBank/DDBJ databases">
        <authorList>
            <person name="Alioto T."/>
            <person name="Alioto T."/>
            <person name="Gomez Garrido J."/>
        </authorList>
    </citation>
    <scope>NUCLEOTIDE SEQUENCE</scope>
</reference>
<sequence>MVLGHAGWHRDLDDLALAGGALKLVGGNGEDLLLMLLVMGHLLERYARGLHARLLDGEGLLNLHGLMGLLLLLLMLLLGLLSLLNRLRLLLDRLCLLLKLNLRLILWLRA</sequence>
<name>A0A8D8IKU0_CULPI</name>
<proteinExistence type="predicted"/>
<keyword evidence="1" id="KW-1133">Transmembrane helix</keyword>
<protein>
    <submittedName>
        <fullName evidence="2">(northern house mosquito) hypothetical protein</fullName>
    </submittedName>
</protein>
<accession>A0A8D8IKU0</accession>
<feature type="transmembrane region" description="Helical" evidence="1">
    <location>
        <begin position="63"/>
        <end position="84"/>
    </location>
</feature>
<evidence type="ECO:0000256" key="1">
    <source>
        <dbReference type="SAM" id="Phobius"/>
    </source>
</evidence>
<dbReference type="EMBL" id="HBUE01255507">
    <property type="protein sequence ID" value="CAG6556184.1"/>
    <property type="molecule type" value="Transcribed_RNA"/>
</dbReference>
<organism evidence="2">
    <name type="scientific">Culex pipiens</name>
    <name type="common">House mosquito</name>
    <dbReference type="NCBI Taxonomy" id="7175"/>
    <lineage>
        <taxon>Eukaryota</taxon>
        <taxon>Metazoa</taxon>
        <taxon>Ecdysozoa</taxon>
        <taxon>Arthropoda</taxon>
        <taxon>Hexapoda</taxon>
        <taxon>Insecta</taxon>
        <taxon>Pterygota</taxon>
        <taxon>Neoptera</taxon>
        <taxon>Endopterygota</taxon>
        <taxon>Diptera</taxon>
        <taxon>Nematocera</taxon>
        <taxon>Culicoidea</taxon>
        <taxon>Culicidae</taxon>
        <taxon>Culicinae</taxon>
        <taxon>Culicini</taxon>
        <taxon>Culex</taxon>
        <taxon>Culex</taxon>
    </lineage>
</organism>